<reference evidence="7" key="1">
    <citation type="submission" date="2024-06" db="EMBL/GenBank/DDBJ databases">
        <authorList>
            <person name="Coelho C."/>
            <person name="Bento M."/>
            <person name="Garcia E."/>
            <person name="Camelo A."/>
            <person name="Brandao I."/>
            <person name="Espirito Santo C."/>
            <person name="Trovao J."/>
            <person name="Verissimo A."/>
            <person name="Costa J."/>
            <person name="Tiago I."/>
        </authorList>
    </citation>
    <scope>NUCLEOTIDE SEQUENCE</scope>
    <source>
        <strain evidence="7">KWT182</strain>
    </source>
</reference>
<keyword evidence="3" id="KW-0804">Transcription</keyword>
<dbReference type="CDD" id="cd00090">
    <property type="entry name" value="HTH_ARSR"/>
    <property type="match status" value="1"/>
</dbReference>
<feature type="compositionally biased region" description="Basic and acidic residues" evidence="4">
    <location>
        <begin position="196"/>
        <end position="211"/>
    </location>
</feature>
<protein>
    <submittedName>
        <fullName evidence="7">Helix-turn-helix domain-containing protein</fullName>
    </submittedName>
</protein>
<gene>
    <name evidence="7" type="ORF">ABK905_06710</name>
</gene>
<dbReference type="GO" id="GO:0003677">
    <property type="term" value="F:DNA binding"/>
    <property type="evidence" value="ECO:0007669"/>
    <property type="project" value="UniProtKB-KW"/>
</dbReference>
<dbReference type="InterPro" id="IPR005471">
    <property type="entry name" value="Tscrpt_reg_IclR_N"/>
</dbReference>
<dbReference type="InterPro" id="IPR014757">
    <property type="entry name" value="Tscrpt_reg_IclR_C"/>
</dbReference>
<dbReference type="InterPro" id="IPR029016">
    <property type="entry name" value="GAF-like_dom_sf"/>
</dbReference>
<dbReference type="Gene3D" id="3.30.450.40">
    <property type="match status" value="1"/>
</dbReference>
<dbReference type="InterPro" id="IPR050707">
    <property type="entry name" value="HTH_MetabolicPath_Reg"/>
</dbReference>
<feature type="domain" description="HTH iclR-type" evidence="5">
    <location>
        <begin position="1"/>
        <end position="68"/>
    </location>
</feature>
<accession>A0AAU7QD49</accession>
<evidence type="ECO:0000256" key="4">
    <source>
        <dbReference type="SAM" id="MobiDB-lite"/>
    </source>
</evidence>
<dbReference type="SMART" id="SM00346">
    <property type="entry name" value="HTH_ICLR"/>
    <property type="match status" value="1"/>
</dbReference>
<dbReference type="GO" id="GO:0045892">
    <property type="term" value="P:negative regulation of DNA-templated transcription"/>
    <property type="evidence" value="ECO:0007669"/>
    <property type="project" value="TreeGrafter"/>
</dbReference>
<dbReference type="PANTHER" id="PTHR30136:SF35">
    <property type="entry name" value="HTH-TYPE TRANSCRIPTIONAL REGULATOR RV1719"/>
    <property type="match status" value="1"/>
</dbReference>
<feature type="domain" description="IclR-ED" evidence="6">
    <location>
        <begin position="62"/>
        <end position="211"/>
    </location>
</feature>
<dbReference type="PANTHER" id="PTHR30136">
    <property type="entry name" value="HELIX-TURN-HELIX TRANSCRIPTIONAL REGULATOR, ICLR FAMILY"/>
    <property type="match status" value="1"/>
</dbReference>
<dbReference type="GO" id="GO:0003700">
    <property type="term" value="F:DNA-binding transcription factor activity"/>
    <property type="evidence" value="ECO:0007669"/>
    <property type="project" value="TreeGrafter"/>
</dbReference>
<evidence type="ECO:0000256" key="2">
    <source>
        <dbReference type="ARBA" id="ARBA00023125"/>
    </source>
</evidence>
<dbReference type="InterPro" id="IPR036388">
    <property type="entry name" value="WH-like_DNA-bd_sf"/>
</dbReference>
<keyword evidence="1" id="KW-0805">Transcription regulation</keyword>
<dbReference type="SUPFAM" id="SSF55781">
    <property type="entry name" value="GAF domain-like"/>
    <property type="match status" value="1"/>
</dbReference>
<dbReference type="PROSITE" id="PS51077">
    <property type="entry name" value="HTH_ICLR"/>
    <property type="match status" value="1"/>
</dbReference>
<evidence type="ECO:0000256" key="3">
    <source>
        <dbReference type="ARBA" id="ARBA00023163"/>
    </source>
</evidence>
<proteinExistence type="predicted"/>
<evidence type="ECO:0000259" key="5">
    <source>
        <dbReference type="PROSITE" id="PS51077"/>
    </source>
</evidence>
<name>A0AAU7QD49_9GAMM</name>
<dbReference type="InterPro" id="IPR011991">
    <property type="entry name" value="ArsR-like_HTH"/>
</dbReference>
<dbReference type="Gene3D" id="1.10.10.10">
    <property type="entry name" value="Winged helix-like DNA-binding domain superfamily/Winged helix DNA-binding domain"/>
    <property type="match status" value="1"/>
</dbReference>
<dbReference type="InterPro" id="IPR036390">
    <property type="entry name" value="WH_DNA-bd_sf"/>
</dbReference>
<evidence type="ECO:0000259" key="6">
    <source>
        <dbReference type="PROSITE" id="PS51078"/>
    </source>
</evidence>
<dbReference type="SUPFAM" id="SSF46785">
    <property type="entry name" value="Winged helix' DNA-binding domain"/>
    <property type="match status" value="1"/>
</dbReference>
<dbReference type="EMBL" id="CP157947">
    <property type="protein sequence ID" value="XBS70796.1"/>
    <property type="molecule type" value="Genomic_DNA"/>
</dbReference>
<feature type="region of interest" description="Disordered" evidence="4">
    <location>
        <begin position="187"/>
        <end position="211"/>
    </location>
</feature>
<evidence type="ECO:0000313" key="7">
    <source>
        <dbReference type="EMBL" id="XBS70796.1"/>
    </source>
</evidence>
<dbReference type="Pfam" id="PF09339">
    <property type="entry name" value="HTH_IclR"/>
    <property type="match status" value="1"/>
</dbReference>
<sequence length="211" mass="22180">MSTLENASAVLKLFAHESAALSRQGLSFSDVANRLPLPKSTLSRLLVAMEDQGLLVRDPANRLYSIGELLLAVGGNHRGKPLTELAAPAMAALSAELGCGGMICLLERGHVRILSVFDGGGRRSVLFRVGHRLPAAQTAVGRVLLAGYPERDVIDLVVPGAASHASFFTAWVNRFIGASYPGSPSGVGLCPQRNSARPERAGDVVDASAEK</sequence>
<keyword evidence="2" id="KW-0238">DNA-binding</keyword>
<dbReference type="PROSITE" id="PS51078">
    <property type="entry name" value="ICLR_ED"/>
    <property type="match status" value="1"/>
</dbReference>
<evidence type="ECO:0000256" key="1">
    <source>
        <dbReference type="ARBA" id="ARBA00023015"/>
    </source>
</evidence>
<dbReference type="AlphaFoldDB" id="A0AAU7QD49"/>
<organism evidence="7">
    <name type="scientific">Acerihabitans sp. KWT182</name>
    <dbReference type="NCBI Taxonomy" id="3157919"/>
    <lineage>
        <taxon>Bacteria</taxon>
        <taxon>Pseudomonadati</taxon>
        <taxon>Pseudomonadota</taxon>
        <taxon>Gammaproteobacteria</taxon>
        <taxon>Enterobacterales</taxon>
        <taxon>Pectobacteriaceae</taxon>
        <taxon>Acerihabitans</taxon>
    </lineage>
</organism>